<organism evidence="2 3">
    <name type="scientific">Drechslerella dactyloides</name>
    <name type="common">Nematode-trapping fungus</name>
    <name type="synonym">Arthrobotrys dactyloides</name>
    <dbReference type="NCBI Taxonomy" id="74499"/>
    <lineage>
        <taxon>Eukaryota</taxon>
        <taxon>Fungi</taxon>
        <taxon>Dikarya</taxon>
        <taxon>Ascomycota</taxon>
        <taxon>Pezizomycotina</taxon>
        <taxon>Orbiliomycetes</taxon>
        <taxon>Orbiliales</taxon>
        <taxon>Orbiliaceae</taxon>
        <taxon>Drechslerella</taxon>
    </lineage>
</organism>
<keyword evidence="3" id="KW-1185">Reference proteome</keyword>
<protein>
    <submittedName>
        <fullName evidence="2">Uncharacterized protein</fullName>
    </submittedName>
</protein>
<sequence>MRKPDFADRLANEVGTYLVIVIVVIPNVCADMPNMANAKRWRNELIKELAGLNSRPVLFCGSMLGSRKY</sequence>
<keyword evidence="1" id="KW-0812">Transmembrane</keyword>
<evidence type="ECO:0000313" key="2">
    <source>
        <dbReference type="EMBL" id="KAJ6258655.1"/>
    </source>
</evidence>
<evidence type="ECO:0000256" key="1">
    <source>
        <dbReference type="SAM" id="Phobius"/>
    </source>
</evidence>
<gene>
    <name evidence="2" type="ORF">Dda_6703</name>
</gene>
<feature type="transmembrane region" description="Helical" evidence="1">
    <location>
        <begin position="14"/>
        <end position="32"/>
    </location>
</feature>
<dbReference type="EMBL" id="JAQGDS010000008">
    <property type="protein sequence ID" value="KAJ6258655.1"/>
    <property type="molecule type" value="Genomic_DNA"/>
</dbReference>
<dbReference type="Proteomes" id="UP001221413">
    <property type="component" value="Unassembled WGS sequence"/>
</dbReference>
<keyword evidence="1" id="KW-1133">Transmembrane helix</keyword>
<proteinExistence type="predicted"/>
<comment type="caution">
    <text evidence="2">The sequence shown here is derived from an EMBL/GenBank/DDBJ whole genome shotgun (WGS) entry which is preliminary data.</text>
</comment>
<keyword evidence="1" id="KW-0472">Membrane</keyword>
<accession>A0AAD6NHN0</accession>
<reference evidence="2" key="1">
    <citation type="submission" date="2023-01" db="EMBL/GenBank/DDBJ databases">
        <title>The chitinases involved in constricting ring structure development in the nematode-trapping fungus Drechslerella dactyloides.</title>
        <authorList>
            <person name="Wang R."/>
            <person name="Zhang L."/>
            <person name="Tang P."/>
            <person name="Li S."/>
            <person name="Liang L."/>
        </authorList>
    </citation>
    <scope>NUCLEOTIDE SEQUENCE</scope>
    <source>
        <strain evidence="2">YMF1.00031</strain>
    </source>
</reference>
<evidence type="ECO:0000313" key="3">
    <source>
        <dbReference type="Proteomes" id="UP001221413"/>
    </source>
</evidence>
<name>A0AAD6NHN0_DREDA</name>
<dbReference type="AlphaFoldDB" id="A0AAD6NHN0"/>